<evidence type="ECO:0000313" key="2">
    <source>
        <dbReference type="EMBL" id="KSU50009.1"/>
    </source>
</evidence>
<dbReference type="EMBL" id="LNQL01000001">
    <property type="protein sequence ID" value="KSU50009.1"/>
    <property type="molecule type" value="Genomic_DNA"/>
</dbReference>
<dbReference type="AlphaFoldDB" id="A0A0V8GID1"/>
<gene>
    <name evidence="2" type="ORF">AS033_01160</name>
    <name evidence="3" type="ORF">RSA11_02430</name>
    <name evidence="4" type="ORF">SZL87_06105</name>
</gene>
<feature type="transmembrane region" description="Helical" evidence="1">
    <location>
        <begin position="36"/>
        <end position="56"/>
    </location>
</feature>
<evidence type="ECO:0000256" key="1">
    <source>
        <dbReference type="SAM" id="Phobius"/>
    </source>
</evidence>
<dbReference type="EMBL" id="LDQV01000009">
    <property type="protein sequence ID" value="KTR28108.1"/>
    <property type="molecule type" value="Genomic_DNA"/>
</dbReference>
<proteinExistence type="predicted"/>
<dbReference type="OrthoDB" id="2353926at2"/>
<protein>
    <recommendedName>
        <fullName evidence="8">Lipoprotein</fullName>
    </recommendedName>
</protein>
<reference evidence="4 7" key="3">
    <citation type="submission" date="2023-12" db="EMBL/GenBank/DDBJ databases">
        <authorList>
            <person name="Easwaran N."/>
            <person name="Lazarus H.P.S."/>
        </authorList>
    </citation>
    <scope>NUCLEOTIDE SEQUENCE [LARGE SCALE GENOMIC DNA]</scope>
    <source>
        <strain evidence="4 7">VIT-2023</strain>
    </source>
</reference>
<keyword evidence="1" id="KW-0812">Transmembrane</keyword>
<comment type="caution">
    <text evidence="2">The sequence shown here is derived from an EMBL/GenBank/DDBJ whole genome shotgun (WGS) entry which is preliminary data.</text>
</comment>
<keyword evidence="1" id="KW-0472">Membrane</keyword>
<name>A0A0V8GID1_9BACL</name>
<dbReference type="PROSITE" id="PS51257">
    <property type="entry name" value="PROKAR_LIPOPROTEIN"/>
    <property type="match status" value="1"/>
</dbReference>
<evidence type="ECO:0000313" key="3">
    <source>
        <dbReference type="EMBL" id="KTR28108.1"/>
    </source>
</evidence>
<keyword evidence="7" id="KW-1185">Reference proteome</keyword>
<evidence type="ECO:0000313" key="7">
    <source>
        <dbReference type="Proteomes" id="UP001387110"/>
    </source>
</evidence>
<evidence type="ECO:0000313" key="6">
    <source>
        <dbReference type="Proteomes" id="UP000072605"/>
    </source>
</evidence>
<dbReference type="GeneID" id="90837931"/>
<evidence type="ECO:0008006" key="8">
    <source>
        <dbReference type="Google" id="ProtNLM"/>
    </source>
</evidence>
<evidence type="ECO:0000313" key="5">
    <source>
        <dbReference type="Proteomes" id="UP000053797"/>
    </source>
</evidence>
<keyword evidence="1" id="KW-1133">Transmembrane helix</keyword>
<reference evidence="3 6" key="2">
    <citation type="journal article" date="2016" name="Front. Microbiol.">
        <title>Genomic Resource of Rice Seed Associated Bacteria.</title>
        <authorList>
            <person name="Midha S."/>
            <person name="Bansal K."/>
            <person name="Sharma S."/>
            <person name="Kumar N."/>
            <person name="Patil P.P."/>
            <person name="Chaudhry V."/>
            <person name="Patil P.B."/>
        </authorList>
    </citation>
    <scope>NUCLEOTIDE SEQUENCE [LARGE SCALE GENOMIC DNA]</scope>
    <source>
        <strain evidence="3 6">RSA11</strain>
    </source>
</reference>
<dbReference type="RefSeq" id="WP_023469379.1">
    <property type="nucleotide sequence ID" value="NZ_FMYN01000001.1"/>
</dbReference>
<dbReference type="Proteomes" id="UP000072605">
    <property type="component" value="Unassembled WGS sequence"/>
</dbReference>
<dbReference type="EMBL" id="JBAWKY010000001">
    <property type="protein sequence ID" value="MEI4462002.1"/>
    <property type="molecule type" value="Genomic_DNA"/>
</dbReference>
<reference evidence="2 5" key="1">
    <citation type="journal article" date="2015" name="Int. J. Syst. Evol. Microbiol.">
        <title>Exiguobacterium enclense sp. nov., isolated from sediment.</title>
        <authorList>
            <person name="Dastager S.G."/>
            <person name="Mawlankar R."/>
            <person name="Sonalkar V.V."/>
            <person name="Thorat M.N."/>
            <person name="Mual P."/>
            <person name="Verma A."/>
            <person name="Krishnamurthi S."/>
            <person name="Tang S.K."/>
            <person name="Li W.J."/>
        </authorList>
    </citation>
    <scope>NUCLEOTIDE SEQUENCE [LARGE SCALE GENOMIC DNA]</scope>
    <source>
        <strain evidence="2 5">NIO-1109</strain>
    </source>
</reference>
<accession>A0A0V8GID1</accession>
<dbReference type="Proteomes" id="UP001387110">
    <property type="component" value="Unassembled WGS sequence"/>
</dbReference>
<organism evidence="2 5">
    <name type="scientific">Exiguobacterium indicum</name>
    <dbReference type="NCBI Taxonomy" id="296995"/>
    <lineage>
        <taxon>Bacteria</taxon>
        <taxon>Bacillati</taxon>
        <taxon>Bacillota</taxon>
        <taxon>Bacilli</taxon>
        <taxon>Bacillales</taxon>
        <taxon>Bacillales Family XII. Incertae Sedis</taxon>
        <taxon>Exiguobacterium</taxon>
    </lineage>
</organism>
<sequence length="64" mass="7090">MRKMLKQSRFVMIATLCLVLVGSCITLLTLGFERDIVILVSGVVALWVTMLAPLTVHAKMNQQS</sequence>
<dbReference type="Proteomes" id="UP000053797">
    <property type="component" value="Unassembled WGS sequence"/>
</dbReference>
<evidence type="ECO:0000313" key="4">
    <source>
        <dbReference type="EMBL" id="MEI4462002.1"/>
    </source>
</evidence>